<dbReference type="EMBL" id="JAVDRL010000012">
    <property type="protein sequence ID" value="MDR6533294.1"/>
    <property type="molecule type" value="Genomic_DNA"/>
</dbReference>
<keyword evidence="2" id="KW-0238">DNA-binding</keyword>
<evidence type="ECO:0000259" key="5">
    <source>
        <dbReference type="PROSITE" id="PS50949"/>
    </source>
</evidence>
<evidence type="ECO:0000256" key="4">
    <source>
        <dbReference type="NCBIfam" id="TIGR02018"/>
    </source>
</evidence>
<keyword evidence="7" id="KW-1185">Reference proteome</keyword>
<dbReference type="Pfam" id="PF00392">
    <property type="entry name" value="GntR"/>
    <property type="match status" value="1"/>
</dbReference>
<protein>
    <recommendedName>
        <fullName evidence="4">Histidine utilization repressor</fullName>
    </recommendedName>
</protein>
<organism evidence="6 7">
    <name type="scientific">Caulobacter rhizosphaerae</name>
    <dbReference type="NCBI Taxonomy" id="2010972"/>
    <lineage>
        <taxon>Bacteria</taxon>
        <taxon>Pseudomonadati</taxon>
        <taxon>Pseudomonadota</taxon>
        <taxon>Alphaproteobacteria</taxon>
        <taxon>Caulobacterales</taxon>
        <taxon>Caulobacteraceae</taxon>
        <taxon>Caulobacter</taxon>
    </lineage>
</organism>
<comment type="caution">
    <text evidence="6">The sequence shown here is derived from an EMBL/GenBank/DDBJ whole genome shotgun (WGS) entry which is preliminary data.</text>
</comment>
<dbReference type="SMART" id="SM00345">
    <property type="entry name" value="HTH_GNTR"/>
    <property type="match status" value="1"/>
</dbReference>
<evidence type="ECO:0000313" key="6">
    <source>
        <dbReference type="EMBL" id="MDR6533294.1"/>
    </source>
</evidence>
<dbReference type="SUPFAM" id="SSF64288">
    <property type="entry name" value="Chorismate lyase-like"/>
    <property type="match status" value="1"/>
</dbReference>
<dbReference type="Gene3D" id="3.40.1410.10">
    <property type="entry name" value="Chorismate lyase-like"/>
    <property type="match status" value="1"/>
</dbReference>
<dbReference type="Gene3D" id="1.10.10.10">
    <property type="entry name" value="Winged helix-like DNA-binding domain superfamily/Winged helix DNA-binding domain"/>
    <property type="match status" value="1"/>
</dbReference>
<dbReference type="InterPro" id="IPR036390">
    <property type="entry name" value="WH_DNA-bd_sf"/>
</dbReference>
<evidence type="ECO:0000256" key="2">
    <source>
        <dbReference type="ARBA" id="ARBA00023125"/>
    </source>
</evidence>
<dbReference type="Proteomes" id="UP001262754">
    <property type="component" value="Unassembled WGS sequence"/>
</dbReference>
<name>A0ABU1N4D1_9CAUL</name>
<dbReference type="InterPro" id="IPR000524">
    <property type="entry name" value="Tscrpt_reg_HTH_GntR"/>
</dbReference>
<dbReference type="InterPro" id="IPR010248">
    <property type="entry name" value="His_ut_repres"/>
</dbReference>
<accession>A0ABU1N4D1</accession>
<dbReference type="PRINTS" id="PR00035">
    <property type="entry name" value="HTHGNTR"/>
</dbReference>
<dbReference type="PROSITE" id="PS50949">
    <property type="entry name" value="HTH_GNTR"/>
    <property type="match status" value="1"/>
</dbReference>
<evidence type="ECO:0000256" key="1">
    <source>
        <dbReference type="ARBA" id="ARBA00023015"/>
    </source>
</evidence>
<dbReference type="SMART" id="SM00866">
    <property type="entry name" value="UTRA"/>
    <property type="match status" value="1"/>
</dbReference>
<sequence>MSGNEGTLSQRIRGEIEDLIRSGAWSPGRKVPSELELMARFGCSRMTVNKAMSALADEGLIVRRRRAGSFVARPRVHSTVLDIPDIQAEIVARGEAYRFDLLDRRRRKARAGDADEIALAAGGELLALRGLHVAGDRPFALEDRLINLAAVPEAAELDFAQESPGAWLLHHVPWTEAENRISAVGADAAVADLLALDAGAALLAVERRTWRAGQPVTWVRQLFPGEAYDLVARFGPAR</sequence>
<dbReference type="InterPro" id="IPR011663">
    <property type="entry name" value="UTRA"/>
</dbReference>
<dbReference type="NCBIfam" id="TIGR02018">
    <property type="entry name" value="his_ut_repres"/>
    <property type="match status" value="1"/>
</dbReference>
<reference evidence="6 7" key="1">
    <citation type="submission" date="2023-07" db="EMBL/GenBank/DDBJ databases">
        <title>Sorghum-associated microbial communities from plants grown in Nebraska, USA.</title>
        <authorList>
            <person name="Schachtman D."/>
        </authorList>
    </citation>
    <scope>NUCLEOTIDE SEQUENCE [LARGE SCALE GENOMIC DNA]</scope>
    <source>
        <strain evidence="6 7">DS2154</strain>
    </source>
</reference>
<dbReference type="Pfam" id="PF07702">
    <property type="entry name" value="UTRA"/>
    <property type="match status" value="1"/>
</dbReference>
<gene>
    <name evidence="6" type="ORF">J2800_004056</name>
</gene>
<dbReference type="SUPFAM" id="SSF46785">
    <property type="entry name" value="Winged helix' DNA-binding domain"/>
    <property type="match status" value="1"/>
</dbReference>
<dbReference type="CDD" id="cd07377">
    <property type="entry name" value="WHTH_GntR"/>
    <property type="match status" value="1"/>
</dbReference>
<proteinExistence type="predicted"/>
<dbReference type="InterPro" id="IPR036388">
    <property type="entry name" value="WH-like_DNA-bd_sf"/>
</dbReference>
<dbReference type="PANTHER" id="PTHR44846:SF16">
    <property type="entry name" value="TRANSCRIPTIONAL REGULATOR PHNF-RELATED"/>
    <property type="match status" value="1"/>
</dbReference>
<evidence type="ECO:0000313" key="7">
    <source>
        <dbReference type="Proteomes" id="UP001262754"/>
    </source>
</evidence>
<dbReference type="RefSeq" id="WP_310034147.1">
    <property type="nucleotide sequence ID" value="NZ_JAVDRL010000012.1"/>
</dbReference>
<keyword evidence="3" id="KW-0804">Transcription</keyword>
<feature type="domain" description="HTH gntR-type" evidence="5">
    <location>
        <begin position="6"/>
        <end position="74"/>
    </location>
</feature>
<dbReference type="InterPro" id="IPR050679">
    <property type="entry name" value="Bact_HTH_transcr_reg"/>
</dbReference>
<keyword evidence="1" id="KW-0805">Transcription regulation</keyword>
<evidence type="ECO:0000256" key="3">
    <source>
        <dbReference type="ARBA" id="ARBA00023163"/>
    </source>
</evidence>
<dbReference type="PANTHER" id="PTHR44846">
    <property type="entry name" value="MANNOSYL-D-GLYCERATE TRANSPORT/METABOLISM SYSTEM REPRESSOR MNGR-RELATED"/>
    <property type="match status" value="1"/>
</dbReference>
<dbReference type="InterPro" id="IPR028978">
    <property type="entry name" value="Chorismate_lyase_/UTRA_dom_sf"/>
</dbReference>